<dbReference type="Proteomes" id="UP001057402">
    <property type="component" value="Chromosome 10"/>
</dbReference>
<protein>
    <submittedName>
        <fullName evidence="1">Uncharacterized protein</fullName>
    </submittedName>
</protein>
<evidence type="ECO:0000313" key="1">
    <source>
        <dbReference type="EMBL" id="KAI4321471.1"/>
    </source>
</evidence>
<name>A0ACB9MBT7_9MYRT</name>
<keyword evidence="2" id="KW-1185">Reference proteome</keyword>
<gene>
    <name evidence="1" type="ORF">MLD38_034846</name>
</gene>
<organism evidence="1 2">
    <name type="scientific">Melastoma candidum</name>
    <dbReference type="NCBI Taxonomy" id="119954"/>
    <lineage>
        <taxon>Eukaryota</taxon>
        <taxon>Viridiplantae</taxon>
        <taxon>Streptophyta</taxon>
        <taxon>Embryophyta</taxon>
        <taxon>Tracheophyta</taxon>
        <taxon>Spermatophyta</taxon>
        <taxon>Magnoliopsida</taxon>
        <taxon>eudicotyledons</taxon>
        <taxon>Gunneridae</taxon>
        <taxon>Pentapetalae</taxon>
        <taxon>rosids</taxon>
        <taxon>malvids</taxon>
        <taxon>Myrtales</taxon>
        <taxon>Melastomataceae</taxon>
        <taxon>Melastomatoideae</taxon>
        <taxon>Melastomateae</taxon>
        <taxon>Melastoma</taxon>
    </lineage>
</organism>
<accession>A0ACB9MBT7</accession>
<dbReference type="EMBL" id="CM042889">
    <property type="protein sequence ID" value="KAI4321471.1"/>
    <property type="molecule type" value="Genomic_DNA"/>
</dbReference>
<reference evidence="2" key="1">
    <citation type="journal article" date="2023" name="Front. Plant Sci.">
        <title>Chromosomal-level genome assembly of Melastoma candidum provides insights into trichome evolution.</title>
        <authorList>
            <person name="Zhong Y."/>
            <person name="Wu W."/>
            <person name="Sun C."/>
            <person name="Zou P."/>
            <person name="Liu Y."/>
            <person name="Dai S."/>
            <person name="Zhou R."/>
        </authorList>
    </citation>
    <scope>NUCLEOTIDE SEQUENCE [LARGE SCALE GENOMIC DNA]</scope>
</reference>
<comment type="caution">
    <text evidence="1">The sequence shown here is derived from an EMBL/GenBank/DDBJ whole genome shotgun (WGS) entry which is preliminary data.</text>
</comment>
<sequence>MDDHSISTFLCRETRECLDDDRLDEVSACDGLDDEYLRTMFEREIGCCSGSRKGGSLYADDEGMKCARLDAVSWITKSGDAFGFQFQTAYLSVMYFDQFLAKRSIDREKPWAIWLLAAACLSLAAKMEESTIPKLSSLQNQSEHYFRNHMIQRMELLVLNTLEWRLRLVTPFDFLDYFAAMFCKEHHRPSEITSGSVEVILWMARDIGLLDRRPSTIAAAAAAATSNAIQSKDDLDSKMKSSRFLSNLDIDGVFSCYTQIKRLGKQHGDEDDDRSEEWTAPTAISLPMGQPRAVSFIPEISAEDSNSSRRRKRAKRKRPSGDDDDPHFRGSPDCS</sequence>
<proteinExistence type="predicted"/>
<evidence type="ECO:0000313" key="2">
    <source>
        <dbReference type="Proteomes" id="UP001057402"/>
    </source>
</evidence>